<dbReference type="InterPro" id="IPR000477">
    <property type="entry name" value="RT_dom"/>
</dbReference>
<keyword evidence="4" id="KW-0863">Zinc-finger</keyword>
<dbReference type="InterPro" id="IPR012337">
    <property type="entry name" value="RNaseH-like_sf"/>
</dbReference>
<keyword evidence="10" id="KW-1185">Reference proteome</keyword>
<dbReference type="PROSITE" id="PS50994">
    <property type="entry name" value="INTEGRASE"/>
    <property type="match status" value="1"/>
</dbReference>
<dbReference type="EMBL" id="VSWD01000006">
    <property type="protein sequence ID" value="KAK3100621.1"/>
    <property type="molecule type" value="Genomic_DNA"/>
</dbReference>
<dbReference type="GO" id="GO:0006508">
    <property type="term" value="P:proteolysis"/>
    <property type="evidence" value="ECO:0007669"/>
    <property type="project" value="UniProtKB-KW"/>
</dbReference>
<dbReference type="PROSITE" id="PS50878">
    <property type="entry name" value="RT_POL"/>
    <property type="match status" value="1"/>
</dbReference>
<dbReference type="InterPro" id="IPR036397">
    <property type="entry name" value="RNaseH_sf"/>
</dbReference>
<dbReference type="FunFam" id="3.10.20.370:FF:000001">
    <property type="entry name" value="Retrovirus-related Pol polyprotein from transposon 17.6-like protein"/>
    <property type="match status" value="1"/>
</dbReference>
<organism evidence="9 10">
    <name type="scientific">Pinctada imbricata</name>
    <name type="common">Atlantic pearl-oyster</name>
    <name type="synonym">Pinctada martensii</name>
    <dbReference type="NCBI Taxonomy" id="66713"/>
    <lineage>
        <taxon>Eukaryota</taxon>
        <taxon>Metazoa</taxon>
        <taxon>Spiralia</taxon>
        <taxon>Lophotrochozoa</taxon>
        <taxon>Mollusca</taxon>
        <taxon>Bivalvia</taxon>
        <taxon>Autobranchia</taxon>
        <taxon>Pteriomorphia</taxon>
        <taxon>Pterioida</taxon>
        <taxon>Pterioidea</taxon>
        <taxon>Pteriidae</taxon>
        <taxon>Pinctada</taxon>
    </lineage>
</organism>
<evidence type="ECO:0000256" key="2">
    <source>
        <dbReference type="ARBA" id="ARBA00022750"/>
    </source>
</evidence>
<evidence type="ECO:0000259" key="6">
    <source>
        <dbReference type="PROSITE" id="PS50158"/>
    </source>
</evidence>
<evidence type="ECO:0000313" key="9">
    <source>
        <dbReference type="EMBL" id="KAK3100621.1"/>
    </source>
</evidence>
<keyword evidence="1" id="KW-0645">Protease</keyword>
<dbReference type="Gene3D" id="2.40.70.10">
    <property type="entry name" value="Acid Proteases"/>
    <property type="match status" value="1"/>
</dbReference>
<protein>
    <recommendedName>
        <fullName evidence="11">Endonuclease</fullName>
    </recommendedName>
</protein>
<name>A0AA88YFD2_PINIB</name>
<dbReference type="GO" id="GO:0004190">
    <property type="term" value="F:aspartic-type endopeptidase activity"/>
    <property type="evidence" value="ECO:0007669"/>
    <property type="project" value="UniProtKB-KW"/>
</dbReference>
<dbReference type="Pfam" id="PF17921">
    <property type="entry name" value="Integrase_H2C2"/>
    <property type="match status" value="1"/>
</dbReference>
<dbReference type="InterPro" id="IPR001584">
    <property type="entry name" value="Integrase_cat-core"/>
</dbReference>
<dbReference type="GO" id="GO:0008270">
    <property type="term" value="F:zinc ion binding"/>
    <property type="evidence" value="ECO:0007669"/>
    <property type="project" value="UniProtKB-KW"/>
</dbReference>
<keyword evidence="4" id="KW-0862">Zinc</keyword>
<dbReference type="SUPFAM" id="SSF50630">
    <property type="entry name" value="Acid proteases"/>
    <property type="match status" value="1"/>
</dbReference>
<dbReference type="Pfam" id="PF00078">
    <property type="entry name" value="RVT_1"/>
    <property type="match status" value="1"/>
</dbReference>
<dbReference type="FunFam" id="1.10.340.70:FF:000003">
    <property type="entry name" value="Protein CBG25708"/>
    <property type="match status" value="1"/>
</dbReference>
<dbReference type="SUPFAM" id="SSF56672">
    <property type="entry name" value="DNA/RNA polymerases"/>
    <property type="match status" value="1"/>
</dbReference>
<dbReference type="Gene3D" id="3.10.20.370">
    <property type="match status" value="1"/>
</dbReference>
<dbReference type="CDD" id="cd01647">
    <property type="entry name" value="RT_LTR"/>
    <property type="match status" value="1"/>
</dbReference>
<evidence type="ECO:0000313" key="10">
    <source>
        <dbReference type="Proteomes" id="UP001186944"/>
    </source>
</evidence>
<evidence type="ECO:0000256" key="4">
    <source>
        <dbReference type="PROSITE-ProRule" id="PRU00047"/>
    </source>
</evidence>
<gene>
    <name evidence="9" type="ORF">FSP39_022706</name>
</gene>
<feature type="region of interest" description="Disordered" evidence="5">
    <location>
        <begin position="251"/>
        <end position="293"/>
    </location>
</feature>
<evidence type="ECO:0000256" key="1">
    <source>
        <dbReference type="ARBA" id="ARBA00022670"/>
    </source>
</evidence>
<dbReference type="InterPro" id="IPR036875">
    <property type="entry name" value="Znf_CCHC_sf"/>
</dbReference>
<dbReference type="Gene3D" id="3.30.70.270">
    <property type="match status" value="2"/>
</dbReference>
<keyword evidence="3" id="KW-0238">DNA-binding</keyword>
<dbReference type="FunFam" id="3.30.420.10:FF:000063">
    <property type="entry name" value="Retrovirus-related Pol polyprotein from transposon 297-like Protein"/>
    <property type="match status" value="1"/>
</dbReference>
<evidence type="ECO:0000259" key="8">
    <source>
        <dbReference type="PROSITE" id="PS50994"/>
    </source>
</evidence>
<feature type="domain" description="CCHC-type" evidence="6">
    <location>
        <begin position="313"/>
        <end position="328"/>
    </location>
</feature>
<dbReference type="Pfam" id="PF00665">
    <property type="entry name" value="rve"/>
    <property type="match status" value="1"/>
</dbReference>
<dbReference type="InterPro" id="IPR041588">
    <property type="entry name" value="Integrase_H2C2"/>
</dbReference>
<keyword evidence="2" id="KW-0064">Aspartyl protease</keyword>
<dbReference type="InterPro" id="IPR043128">
    <property type="entry name" value="Rev_trsase/Diguanyl_cyclase"/>
</dbReference>
<dbReference type="Gene3D" id="3.30.420.10">
    <property type="entry name" value="Ribonuclease H-like superfamily/Ribonuclease H"/>
    <property type="match status" value="1"/>
</dbReference>
<dbReference type="CDD" id="cd09274">
    <property type="entry name" value="RNase_HI_RT_Ty3"/>
    <property type="match status" value="1"/>
</dbReference>
<dbReference type="InterPro" id="IPR050951">
    <property type="entry name" value="Retrovirus_Pol_polyprotein"/>
</dbReference>
<dbReference type="PROSITE" id="PS50158">
    <property type="entry name" value="ZF_CCHC"/>
    <property type="match status" value="1"/>
</dbReference>
<sequence length="1414" mass="160892">MGENENLVVNPVPVRMSGRIGRIEPFDNTSETWDAYEERLEQYFICNEVPNPKKVSVLVTLIGGSTYQLLRNLTAPRKPSEETYDDLVRKLREHLCRKPLVIAERFRFHKREQGGGETVREYIAALRKGAVKIRAVFSPESRDLFLAHGESYTEKHESLLKYNVFADILHVLHYVKELLRADFTPYLNSSLSEHCDFGTHLNDSLRDRLVCGLRNEQIQKKLLSESDLTLDKATEIAIAMETAARDAVELQAKHQSASVHKLKPKRDQKPRDKHKTFRSSDKQHRSSANQPKCFRCRGQGHDPNDCFYKDKECFKCGNKGHAQRACPKRKKKRIHALGDETDSDSDSDALIKNLSVKSLHEVISIPIELNGRPMKMELDTSAAVSVMPKKKFRENFANVKIYPSDITLKTYSGEELKPAGYALMNVKYHDQVHTLKLYVLQKGKSVLLGRDWLSEIKLNWPELGKISATKEKQTMSKNPQLQDILDKHAAVFNDEWGTLRDIKAKLRLKADATPKFTKARSVAHALKERVNRELDKLVDDGVLEKCDYSEWATPIVPIPKKDGSVRICGDFKVTVNPMLEVDQYPLPRIEDVFAALAGGQHFTKIDLRHAFLQMEVDEVSKPLLTINTEKGLYRFKRLLYGVASAPAIWQRSIDIVLQGLSGVKCVIDDMVITGRTEEEHLRNLDAVLTRLEQYGLRANMDKCQFFASKIEFCGYEIDRLGLHKTQKKIEAVLNAPVPTNVTELRSFLGIVNYYARFLPNMSAVLHPLYQLLQKGCTWNWSDDCQKSIEKIKELITSDEVLTHYDPDLPLSLATDASPFGLGAVLSHTMPDGSERPIAYASKSLSPAEKNYSQIEKEALGIVWGVKKFNTYLFGRHFRLVTDHQPLTSIFSPSKGISNTSAARLQRYALFLAGYDYNILYRSTKKHGNADTLSRLPLNSQELSDTSENAEIDALYISQLEHFPVSSKIIQRETTKDVLLSKVHNFVTNGWPTNSDSKEFDPYFSRRTEITPPPEYQMDHALWGIRIIVPPSLRKKILKELHQGHIGIVKTKSLARSYVWWPGIDTDIENYCKKCEGCQLVKTAPQKAPIHPWEFPSQPWERIHIDFAGPFLNHMFLIIVDAHSKWPEVVPMKKTTSTNTIDALRSIFARFGLPSQIVSDNGPQFTSEEFKSFVKANIIKHITSALYHPSTNGLAERFVQTFKLSMKSCKRESGSIIHKFSKFLLSYRNTPQSTTNESPAKLLLGHTLHTRLDLVKPDVRRSVKEKQFIMQERRKSKTRSFTPGETVTVRDYRKGHDHWTTGTVLDQTGPVSYRVEITPGFTWRRHTDQIRSTTLSHKPVDIAASHHEIHPPDQGSNQSVSIPLVSDLPSTPSSASVTSPSGSLSQDVPIKSPERRYPTRDRKAPEYLKDYVRNK</sequence>
<evidence type="ECO:0000256" key="3">
    <source>
        <dbReference type="ARBA" id="ARBA00023125"/>
    </source>
</evidence>
<dbReference type="InterPro" id="IPR001878">
    <property type="entry name" value="Znf_CCHC"/>
</dbReference>
<evidence type="ECO:0000259" key="7">
    <source>
        <dbReference type="PROSITE" id="PS50878"/>
    </source>
</evidence>
<accession>A0AA88YFD2</accession>
<dbReference type="GO" id="GO:0003677">
    <property type="term" value="F:DNA binding"/>
    <property type="evidence" value="ECO:0007669"/>
    <property type="project" value="UniProtKB-KW"/>
</dbReference>
<keyword evidence="2" id="KW-0378">Hydrolase</keyword>
<dbReference type="PANTHER" id="PTHR37984:SF14">
    <property type="entry name" value="RIBONUCLEASE H"/>
    <property type="match status" value="1"/>
</dbReference>
<feature type="compositionally biased region" description="Low complexity" evidence="5">
    <location>
        <begin position="1367"/>
        <end position="1384"/>
    </location>
</feature>
<comment type="caution">
    <text evidence="9">The sequence shown here is derived from an EMBL/GenBank/DDBJ whole genome shotgun (WGS) entry which is preliminary data.</text>
</comment>
<dbReference type="SMART" id="SM00343">
    <property type="entry name" value="ZnF_C2HC"/>
    <property type="match status" value="2"/>
</dbReference>
<dbReference type="GO" id="GO:0015074">
    <property type="term" value="P:DNA integration"/>
    <property type="evidence" value="ECO:0007669"/>
    <property type="project" value="InterPro"/>
</dbReference>
<dbReference type="Pfam" id="PF17919">
    <property type="entry name" value="RT_RNaseH_2"/>
    <property type="match status" value="1"/>
</dbReference>
<evidence type="ECO:0008006" key="11">
    <source>
        <dbReference type="Google" id="ProtNLM"/>
    </source>
</evidence>
<dbReference type="Gene3D" id="1.10.340.70">
    <property type="match status" value="1"/>
</dbReference>
<dbReference type="Proteomes" id="UP001186944">
    <property type="component" value="Unassembled WGS sequence"/>
</dbReference>
<feature type="compositionally biased region" description="Basic and acidic residues" evidence="5">
    <location>
        <begin position="1391"/>
        <end position="1414"/>
    </location>
</feature>
<dbReference type="FunFam" id="3.30.70.270:FF:000020">
    <property type="entry name" value="Transposon Tf2-6 polyprotein-like Protein"/>
    <property type="match status" value="1"/>
</dbReference>
<dbReference type="PANTHER" id="PTHR37984">
    <property type="entry name" value="PROTEIN CBG26694"/>
    <property type="match status" value="1"/>
</dbReference>
<evidence type="ECO:0000256" key="5">
    <source>
        <dbReference type="SAM" id="MobiDB-lite"/>
    </source>
</evidence>
<dbReference type="InterPro" id="IPR043502">
    <property type="entry name" value="DNA/RNA_pol_sf"/>
</dbReference>
<dbReference type="Pfam" id="PF13975">
    <property type="entry name" value="gag-asp_proteas"/>
    <property type="match status" value="1"/>
</dbReference>
<dbReference type="Gene3D" id="4.10.60.10">
    <property type="entry name" value="Zinc finger, CCHC-type"/>
    <property type="match status" value="1"/>
</dbReference>
<dbReference type="InterPro" id="IPR041577">
    <property type="entry name" value="RT_RNaseH_2"/>
</dbReference>
<dbReference type="Gene3D" id="3.10.10.10">
    <property type="entry name" value="HIV Type 1 Reverse Transcriptase, subunit A, domain 1"/>
    <property type="match status" value="1"/>
</dbReference>
<feature type="domain" description="Integrase catalytic" evidence="8">
    <location>
        <begin position="1094"/>
        <end position="1246"/>
    </location>
</feature>
<keyword evidence="4" id="KW-0479">Metal-binding</keyword>
<reference evidence="9" key="1">
    <citation type="submission" date="2019-08" db="EMBL/GenBank/DDBJ databases">
        <title>The improved chromosome-level genome for the pearl oyster Pinctada fucata martensii using PacBio sequencing and Hi-C.</title>
        <authorList>
            <person name="Zheng Z."/>
        </authorList>
    </citation>
    <scope>NUCLEOTIDE SEQUENCE</scope>
    <source>
        <strain evidence="9">ZZ-2019</strain>
        <tissue evidence="9">Adductor muscle</tissue>
    </source>
</reference>
<feature type="region of interest" description="Disordered" evidence="5">
    <location>
        <begin position="1346"/>
        <end position="1414"/>
    </location>
</feature>
<dbReference type="SUPFAM" id="SSF57756">
    <property type="entry name" value="Retrovirus zinc finger-like domains"/>
    <property type="match status" value="1"/>
</dbReference>
<feature type="domain" description="Reverse transcriptase" evidence="7">
    <location>
        <begin position="539"/>
        <end position="717"/>
    </location>
</feature>
<dbReference type="SUPFAM" id="SSF53098">
    <property type="entry name" value="Ribonuclease H-like"/>
    <property type="match status" value="1"/>
</dbReference>
<dbReference type="InterPro" id="IPR021109">
    <property type="entry name" value="Peptidase_aspartic_dom_sf"/>
</dbReference>
<proteinExistence type="predicted"/>